<evidence type="ECO:0000256" key="4">
    <source>
        <dbReference type="ARBA" id="ARBA00022692"/>
    </source>
</evidence>
<dbReference type="GO" id="GO:0005385">
    <property type="term" value="F:zinc ion transmembrane transporter activity"/>
    <property type="evidence" value="ECO:0007669"/>
    <property type="project" value="TreeGrafter"/>
</dbReference>
<dbReference type="Proteomes" id="UP000317036">
    <property type="component" value="Unassembled WGS sequence"/>
</dbReference>
<dbReference type="InterPro" id="IPR027470">
    <property type="entry name" value="Cation_efflux_CTD"/>
</dbReference>
<reference evidence="12 13" key="1">
    <citation type="submission" date="2019-07" db="EMBL/GenBank/DDBJ databases">
        <authorList>
            <person name="Kim J."/>
        </authorList>
    </citation>
    <scope>NUCLEOTIDE SEQUENCE [LARGE SCALE GENOMIC DNA]</scope>
    <source>
        <strain evidence="12 13">JC52</strain>
    </source>
</reference>
<keyword evidence="3" id="KW-0813">Transport</keyword>
<feature type="transmembrane region" description="Helical" evidence="9">
    <location>
        <begin position="202"/>
        <end position="224"/>
    </location>
</feature>
<feature type="transmembrane region" description="Helical" evidence="9">
    <location>
        <begin position="105"/>
        <end position="125"/>
    </location>
</feature>
<feature type="compositionally biased region" description="Basic residues" evidence="8">
    <location>
        <begin position="72"/>
        <end position="95"/>
    </location>
</feature>
<feature type="transmembrane region" description="Helical" evidence="9">
    <location>
        <begin position="137"/>
        <end position="156"/>
    </location>
</feature>
<evidence type="ECO:0000256" key="3">
    <source>
        <dbReference type="ARBA" id="ARBA00022448"/>
    </source>
</evidence>
<accession>A0A559K6B6</accession>
<dbReference type="SUPFAM" id="SSF160240">
    <property type="entry name" value="Cation efflux protein cytoplasmic domain-like"/>
    <property type="match status" value="1"/>
</dbReference>
<feature type="compositionally biased region" description="Basic and acidic residues" evidence="8">
    <location>
        <begin position="40"/>
        <end position="71"/>
    </location>
</feature>
<dbReference type="Gene3D" id="1.20.1510.10">
    <property type="entry name" value="Cation efflux protein transmembrane domain"/>
    <property type="match status" value="1"/>
</dbReference>
<dbReference type="SUPFAM" id="SSF161111">
    <property type="entry name" value="Cation efflux protein transmembrane domain-like"/>
    <property type="match status" value="1"/>
</dbReference>
<evidence type="ECO:0000259" key="10">
    <source>
        <dbReference type="Pfam" id="PF01545"/>
    </source>
</evidence>
<dbReference type="InterPro" id="IPR050681">
    <property type="entry name" value="CDF/SLC30A"/>
</dbReference>
<comment type="subcellular location">
    <subcellularLocation>
        <location evidence="1">Membrane</location>
        <topology evidence="1">Multi-pass membrane protein</topology>
    </subcellularLocation>
</comment>
<dbReference type="OrthoDB" id="9809646at2"/>
<evidence type="ECO:0000256" key="5">
    <source>
        <dbReference type="ARBA" id="ARBA00022989"/>
    </source>
</evidence>
<dbReference type="NCBIfam" id="TIGR01297">
    <property type="entry name" value="CDF"/>
    <property type="match status" value="1"/>
</dbReference>
<evidence type="ECO:0000256" key="9">
    <source>
        <dbReference type="SAM" id="Phobius"/>
    </source>
</evidence>
<dbReference type="InterPro" id="IPR027469">
    <property type="entry name" value="Cation_efflux_TMD_sf"/>
</dbReference>
<evidence type="ECO:0000256" key="1">
    <source>
        <dbReference type="ARBA" id="ARBA00004141"/>
    </source>
</evidence>
<keyword evidence="4 9" id="KW-0812">Transmembrane</keyword>
<feature type="compositionally biased region" description="Basic and acidic residues" evidence="8">
    <location>
        <begin position="14"/>
        <end position="30"/>
    </location>
</feature>
<feature type="transmembrane region" description="Helical" evidence="9">
    <location>
        <begin position="245"/>
        <end position="267"/>
    </location>
</feature>
<evidence type="ECO:0000313" key="13">
    <source>
        <dbReference type="Proteomes" id="UP000317036"/>
    </source>
</evidence>
<dbReference type="RefSeq" id="WP_144851246.1">
    <property type="nucleotide sequence ID" value="NZ_VNJI01000033.1"/>
</dbReference>
<keyword evidence="13" id="KW-1185">Reference proteome</keyword>
<gene>
    <name evidence="12" type="ORF">FPZ49_22570</name>
</gene>
<comment type="similarity">
    <text evidence="2">Belongs to the cation diffusion facilitator (CDF) transporter (TC 2.A.4) family. SLC30A subfamily.</text>
</comment>
<evidence type="ECO:0000256" key="2">
    <source>
        <dbReference type="ARBA" id="ARBA00008873"/>
    </source>
</evidence>
<comment type="caution">
    <text evidence="12">The sequence shown here is derived from an EMBL/GenBank/DDBJ whole genome shotgun (WGS) entry which is preliminary data.</text>
</comment>
<proteinExistence type="inferred from homology"/>
<evidence type="ECO:0000259" key="11">
    <source>
        <dbReference type="Pfam" id="PF16916"/>
    </source>
</evidence>
<keyword evidence="5 9" id="KW-1133">Transmembrane helix</keyword>
<organism evidence="12 13">
    <name type="scientific">Paenibacillus cremeus</name>
    <dbReference type="NCBI Taxonomy" id="2163881"/>
    <lineage>
        <taxon>Bacteria</taxon>
        <taxon>Bacillati</taxon>
        <taxon>Bacillota</taxon>
        <taxon>Bacilli</taxon>
        <taxon>Bacillales</taxon>
        <taxon>Paenibacillaceae</taxon>
        <taxon>Paenibacillus</taxon>
    </lineage>
</organism>
<dbReference type="EMBL" id="VNJI01000033">
    <property type="protein sequence ID" value="TVY07669.1"/>
    <property type="molecule type" value="Genomic_DNA"/>
</dbReference>
<protein>
    <submittedName>
        <fullName evidence="12">Cation transporter</fullName>
    </submittedName>
</protein>
<dbReference type="InterPro" id="IPR002524">
    <property type="entry name" value="Cation_efflux"/>
</dbReference>
<evidence type="ECO:0000256" key="8">
    <source>
        <dbReference type="SAM" id="MobiDB-lite"/>
    </source>
</evidence>
<dbReference type="Pfam" id="PF01545">
    <property type="entry name" value="Cation_efflux"/>
    <property type="match status" value="1"/>
</dbReference>
<evidence type="ECO:0000313" key="12">
    <source>
        <dbReference type="EMBL" id="TVY07669.1"/>
    </source>
</evidence>
<dbReference type="PANTHER" id="PTHR11562">
    <property type="entry name" value="CATION EFFLUX PROTEIN/ ZINC TRANSPORTER"/>
    <property type="match status" value="1"/>
</dbReference>
<feature type="domain" description="Cation efflux protein cytoplasmic" evidence="11">
    <location>
        <begin position="302"/>
        <end position="375"/>
    </location>
</feature>
<dbReference type="AlphaFoldDB" id="A0A559K6B6"/>
<keyword evidence="7 9" id="KW-0472">Membrane</keyword>
<keyword evidence="6" id="KW-0406">Ion transport</keyword>
<feature type="domain" description="Cation efflux protein transmembrane" evidence="10">
    <location>
        <begin position="105"/>
        <end position="298"/>
    </location>
</feature>
<dbReference type="GO" id="GO:0005886">
    <property type="term" value="C:plasma membrane"/>
    <property type="evidence" value="ECO:0007669"/>
    <property type="project" value="TreeGrafter"/>
</dbReference>
<dbReference type="InterPro" id="IPR058533">
    <property type="entry name" value="Cation_efflux_TM"/>
</dbReference>
<dbReference type="InterPro" id="IPR036837">
    <property type="entry name" value="Cation_efflux_CTD_sf"/>
</dbReference>
<dbReference type="PANTHER" id="PTHR11562:SF17">
    <property type="entry name" value="RE54080P-RELATED"/>
    <property type="match status" value="1"/>
</dbReference>
<evidence type="ECO:0000256" key="6">
    <source>
        <dbReference type="ARBA" id="ARBA00023065"/>
    </source>
</evidence>
<name>A0A559K6B6_9BACL</name>
<evidence type="ECO:0000256" key="7">
    <source>
        <dbReference type="ARBA" id="ARBA00023136"/>
    </source>
</evidence>
<dbReference type="Pfam" id="PF16916">
    <property type="entry name" value="ZT_dimer"/>
    <property type="match status" value="1"/>
</dbReference>
<sequence length="386" mass="42586">MDNKVNKGHGSDSNPKHDCHDHDHDHDHDHKNHTHTQGHVCDHTHEHNHDDTHDHKHSHDHDHDDVQDHSAHHGHHHHGHHHHGHHHGPGGHHHHGPADGSKRGLTIALLITAGIMLLEFFGGFFTNSLALLSDAGHMLSDTSSLVLSLVAVRFAAKPASAAKTYGFYRFEILAALFNAVTLLLVAVWIIREAYERFQHPPQVAGGSMMLIASIGLIANLASAWSLVRQGDVKNNLNLRSAYLHILGDALGSVGAMAAGLLMIIFQWYWADPLISVLVSLLIVRGAYDVVKHCLNILMEGTPPHIDANEVRQALEQLPGVLDVHDLHIWTISSGLDSLSGHLLIEAEADSQVILKQAVATVERRFRIHHVTIQIEASPDLHKPLKV</sequence>
<feature type="region of interest" description="Disordered" evidence="8">
    <location>
        <begin position="1"/>
        <end position="100"/>
    </location>
</feature>
<feature type="transmembrane region" description="Helical" evidence="9">
    <location>
        <begin position="168"/>
        <end position="190"/>
    </location>
</feature>